<protein>
    <recommendedName>
        <fullName evidence="3">F-box domain-containing protein</fullName>
    </recommendedName>
</protein>
<gene>
    <name evidence="1" type="ORF">DFJ43DRAFT_1053096</name>
</gene>
<sequence>MAVFSVRRMGLKRELPLELLYNVIDICAQNSSLNDLKALSLVSRSFNRQARKHIWGHIELPTKGAVRLDRDGRDFSFLVDALSTLPDISSHTKSLHLASHPPTVLYPFLRKLKFGRLQRISIHGYDPRVPFAPSPASLAKLARTNCDIRTLKLSNFRMNPIAFLDLVSQSKLHELRHCTLDVINTTFDDSWDDYLKHPSSEVLDDFIEQRTQTQNVARPSLTSLSLNRITNLPNAAFCSALFRHTHSLFNISSLQRLTLTISSYPPVPLRHFIEVIELCCLSVTSLTIHNWQDVIRSDSTLIATFVNAIDVTFNVYDGASLDIVKYSMELLLEHLAALKSLKRVKFAVESFKEVNFLSQQIADVLAILCREVPGIEEFEVSIRSSDAEYYKCEQRFVWDRERCAMVCMTH</sequence>
<organism evidence="1 2">
    <name type="scientific">Lentinula guzmanii</name>
    <dbReference type="NCBI Taxonomy" id="2804957"/>
    <lineage>
        <taxon>Eukaryota</taxon>
        <taxon>Fungi</taxon>
        <taxon>Dikarya</taxon>
        <taxon>Basidiomycota</taxon>
        <taxon>Agaricomycotina</taxon>
        <taxon>Agaricomycetes</taxon>
        <taxon>Agaricomycetidae</taxon>
        <taxon>Agaricales</taxon>
        <taxon>Marasmiineae</taxon>
        <taxon>Omphalotaceae</taxon>
        <taxon>Lentinula</taxon>
    </lineage>
</organism>
<reference evidence="1" key="2">
    <citation type="journal article" date="2023" name="Proc. Natl. Acad. Sci. U.S.A.">
        <title>A global phylogenomic analysis of the shiitake genus Lentinula.</title>
        <authorList>
            <person name="Sierra-Patev S."/>
            <person name="Min B."/>
            <person name="Naranjo-Ortiz M."/>
            <person name="Looney B."/>
            <person name="Konkel Z."/>
            <person name="Slot J.C."/>
            <person name="Sakamoto Y."/>
            <person name="Steenwyk J.L."/>
            <person name="Rokas A."/>
            <person name="Carro J."/>
            <person name="Camarero S."/>
            <person name="Ferreira P."/>
            <person name="Molpeceres G."/>
            <person name="Ruiz-Duenas F.J."/>
            <person name="Serrano A."/>
            <person name="Henrissat B."/>
            <person name="Drula E."/>
            <person name="Hughes K.W."/>
            <person name="Mata J.L."/>
            <person name="Ishikawa N.K."/>
            <person name="Vargas-Isla R."/>
            <person name="Ushijima S."/>
            <person name="Smith C.A."/>
            <person name="Donoghue J."/>
            <person name="Ahrendt S."/>
            <person name="Andreopoulos W."/>
            <person name="He G."/>
            <person name="LaButti K."/>
            <person name="Lipzen A."/>
            <person name="Ng V."/>
            <person name="Riley R."/>
            <person name="Sandor L."/>
            <person name="Barry K."/>
            <person name="Martinez A.T."/>
            <person name="Xiao Y."/>
            <person name="Gibbons J.G."/>
            <person name="Terashima K."/>
            <person name="Grigoriev I.V."/>
            <person name="Hibbett D."/>
        </authorList>
    </citation>
    <scope>NUCLEOTIDE SEQUENCE</scope>
    <source>
        <strain evidence="1">ET3784</strain>
    </source>
</reference>
<reference evidence="1" key="1">
    <citation type="submission" date="2022-08" db="EMBL/GenBank/DDBJ databases">
        <authorList>
            <consortium name="DOE Joint Genome Institute"/>
            <person name="Min B."/>
            <person name="Sierra-Patev S."/>
            <person name="Naranjo-Ortiz M."/>
            <person name="Looney B."/>
            <person name="Konkel Z."/>
            <person name="Slot J.C."/>
            <person name="Sakamoto Y."/>
            <person name="Steenwyk J.L."/>
            <person name="Rokas A."/>
            <person name="Carro J."/>
            <person name="Camarero S."/>
            <person name="Ferreira P."/>
            <person name="Molpeceres G."/>
            <person name="Ruiz-duenas F.J."/>
            <person name="Serrano A."/>
            <person name="Henrissat B."/>
            <person name="Drula E."/>
            <person name="Hughes K.W."/>
            <person name="Mata J.L."/>
            <person name="Ishikawa N.K."/>
            <person name="Vargas-Isla R."/>
            <person name="Ushijima S."/>
            <person name="Smith C.A."/>
            <person name="Ahrendt S."/>
            <person name="Andreopoulos W."/>
            <person name="He G."/>
            <person name="LaButti K."/>
            <person name="Lipzen A."/>
            <person name="Ng V."/>
            <person name="Riley R."/>
            <person name="Sandor L."/>
            <person name="Barry K."/>
            <person name="Martinez A.T."/>
            <person name="Xiao Y."/>
            <person name="Gibbons J.G."/>
            <person name="Terashima K."/>
            <person name="Hibbett D.S."/>
            <person name="Grigoriev I.V."/>
        </authorList>
    </citation>
    <scope>NUCLEOTIDE SEQUENCE</scope>
    <source>
        <strain evidence="1">ET3784</strain>
    </source>
</reference>
<dbReference type="AlphaFoldDB" id="A0AA38N397"/>
<accession>A0AA38N397</accession>
<comment type="caution">
    <text evidence="1">The sequence shown here is derived from an EMBL/GenBank/DDBJ whole genome shotgun (WGS) entry which is preliminary data.</text>
</comment>
<evidence type="ECO:0000313" key="2">
    <source>
        <dbReference type="Proteomes" id="UP001176059"/>
    </source>
</evidence>
<evidence type="ECO:0008006" key="3">
    <source>
        <dbReference type="Google" id="ProtNLM"/>
    </source>
</evidence>
<dbReference type="Proteomes" id="UP001176059">
    <property type="component" value="Unassembled WGS sequence"/>
</dbReference>
<keyword evidence="2" id="KW-1185">Reference proteome</keyword>
<evidence type="ECO:0000313" key="1">
    <source>
        <dbReference type="EMBL" id="KAJ3736035.1"/>
    </source>
</evidence>
<name>A0AA38N397_9AGAR</name>
<dbReference type="EMBL" id="JANVFO010000006">
    <property type="protein sequence ID" value="KAJ3736035.1"/>
    <property type="molecule type" value="Genomic_DNA"/>
</dbReference>
<proteinExistence type="predicted"/>